<evidence type="ECO:0000313" key="4">
    <source>
        <dbReference type="EMBL" id="GAX80342.1"/>
    </source>
</evidence>
<gene>
    <name evidence="4" type="ORF">CEUSTIGMA_g7780.t1</name>
</gene>
<dbReference type="STRING" id="1157962.A0A250XBU0"/>
<dbReference type="GO" id="GO:0051087">
    <property type="term" value="F:protein-folding chaperone binding"/>
    <property type="evidence" value="ECO:0007669"/>
    <property type="project" value="InterPro"/>
</dbReference>
<organism evidence="4 5">
    <name type="scientific">Chlamydomonas eustigma</name>
    <dbReference type="NCBI Taxonomy" id="1157962"/>
    <lineage>
        <taxon>Eukaryota</taxon>
        <taxon>Viridiplantae</taxon>
        <taxon>Chlorophyta</taxon>
        <taxon>core chlorophytes</taxon>
        <taxon>Chlorophyceae</taxon>
        <taxon>CS clade</taxon>
        <taxon>Chlamydomonadales</taxon>
        <taxon>Chlamydomonadaceae</taxon>
        <taxon>Chlamydomonas</taxon>
    </lineage>
</organism>
<sequence>MNDVGAFSFAQEFNALANMLKDPDEAEVPKEGVSKPGANPGAIGPSELFNVKVPAPKAKKDPKDIWDDEEVTDAVEDDIEDGRIVPVYEFIYKQAVESTDMFLGMSGKDESSTSCEDMVLRIELPGVSSAEELDLDVKSTYVKLNHAKYKLSIYLPHRVNEDKGKARWDSKKETLSVTLPIIRDDNF</sequence>
<feature type="domain" description="PIH1D1/2/3 CS-like" evidence="3">
    <location>
        <begin position="86"/>
        <end position="182"/>
    </location>
</feature>
<feature type="region of interest" description="Disordered" evidence="2">
    <location>
        <begin position="25"/>
        <end position="48"/>
    </location>
</feature>
<evidence type="ECO:0000256" key="1">
    <source>
        <dbReference type="ARBA" id="ARBA00008511"/>
    </source>
</evidence>
<proteinExistence type="inferred from homology"/>
<evidence type="ECO:0000313" key="5">
    <source>
        <dbReference type="Proteomes" id="UP000232323"/>
    </source>
</evidence>
<dbReference type="InterPro" id="IPR041442">
    <property type="entry name" value="PIH1D1/2/3_CS-like"/>
</dbReference>
<dbReference type="Proteomes" id="UP000232323">
    <property type="component" value="Unassembled WGS sequence"/>
</dbReference>
<comment type="caution">
    <text evidence="4">The sequence shown here is derived from an EMBL/GenBank/DDBJ whole genome shotgun (WGS) entry which is preliminary data.</text>
</comment>
<protein>
    <recommendedName>
        <fullName evidence="3">PIH1D1/2/3 CS-like domain-containing protein</fullName>
    </recommendedName>
</protein>
<reference evidence="4 5" key="1">
    <citation type="submission" date="2017-08" db="EMBL/GenBank/DDBJ databases">
        <title>Acidophilic green algal genome provides insights into adaptation to an acidic environment.</title>
        <authorList>
            <person name="Hirooka S."/>
            <person name="Hirose Y."/>
            <person name="Kanesaki Y."/>
            <person name="Higuchi S."/>
            <person name="Fujiwara T."/>
            <person name="Onuma R."/>
            <person name="Era A."/>
            <person name="Ohbayashi R."/>
            <person name="Uzuka A."/>
            <person name="Nozaki H."/>
            <person name="Yoshikawa H."/>
            <person name="Miyagishima S.Y."/>
        </authorList>
    </citation>
    <scope>NUCLEOTIDE SEQUENCE [LARGE SCALE GENOMIC DNA]</scope>
    <source>
        <strain evidence="4 5">NIES-2499</strain>
    </source>
</reference>
<dbReference type="Gene3D" id="2.60.40.790">
    <property type="match status" value="1"/>
</dbReference>
<dbReference type="PANTHER" id="PTHR21083:SF0">
    <property type="entry name" value="DYNEIN AXONEMAL ASSEMBLY FACTOR 6"/>
    <property type="match status" value="1"/>
</dbReference>
<evidence type="ECO:0000256" key="2">
    <source>
        <dbReference type="SAM" id="MobiDB-lite"/>
    </source>
</evidence>
<dbReference type="PANTHER" id="PTHR21083">
    <property type="entry name" value="TWISTER"/>
    <property type="match status" value="1"/>
</dbReference>
<dbReference type="GO" id="GO:0005737">
    <property type="term" value="C:cytoplasm"/>
    <property type="evidence" value="ECO:0007669"/>
    <property type="project" value="TreeGrafter"/>
</dbReference>
<evidence type="ECO:0000259" key="3">
    <source>
        <dbReference type="Pfam" id="PF18201"/>
    </source>
</evidence>
<dbReference type="GO" id="GO:0070286">
    <property type="term" value="P:axonemal dynein complex assembly"/>
    <property type="evidence" value="ECO:0007669"/>
    <property type="project" value="InterPro"/>
</dbReference>
<accession>A0A250XBU0</accession>
<dbReference type="Pfam" id="PF18201">
    <property type="entry name" value="PIH1_CS"/>
    <property type="match status" value="1"/>
</dbReference>
<dbReference type="InterPro" id="IPR008978">
    <property type="entry name" value="HSP20-like_chaperone"/>
</dbReference>
<name>A0A250XBU0_9CHLO</name>
<dbReference type="GO" id="GO:0045505">
    <property type="term" value="F:dynein intermediate chain binding"/>
    <property type="evidence" value="ECO:0007669"/>
    <property type="project" value="TreeGrafter"/>
</dbReference>
<dbReference type="OrthoDB" id="25887at2759"/>
<keyword evidence="5" id="KW-1185">Reference proteome</keyword>
<comment type="similarity">
    <text evidence="1">Belongs to the PIH1 family.</text>
</comment>
<dbReference type="EMBL" id="BEGY01000051">
    <property type="protein sequence ID" value="GAX80342.1"/>
    <property type="molecule type" value="Genomic_DNA"/>
</dbReference>
<dbReference type="AlphaFoldDB" id="A0A250XBU0"/>
<dbReference type="InterPro" id="IPR026697">
    <property type="entry name" value="DNAAF6"/>
</dbReference>